<dbReference type="PANTHER" id="PTHR45842">
    <property type="entry name" value="SYNAPTIC ADHESION-LIKE MOLECULE SALM"/>
    <property type="match status" value="1"/>
</dbReference>
<feature type="compositionally biased region" description="Basic and acidic residues" evidence="11">
    <location>
        <begin position="1184"/>
        <end position="1196"/>
    </location>
</feature>
<keyword evidence="8" id="KW-1015">Disulfide bond</keyword>
<feature type="domain" description="Ig-like" evidence="13">
    <location>
        <begin position="1874"/>
        <end position="1953"/>
    </location>
</feature>
<dbReference type="CDD" id="cd00096">
    <property type="entry name" value="Ig"/>
    <property type="match status" value="4"/>
</dbReference>
<comment type="subcellular location">
    <subcellularLocation>
        <location evidence="1">Membrane</location>
        <topology evidence="1">Single-pass membrane protein</topology>
    </subcellularLocation>
</comment>
<organism evidence="14 15">
    <name type="scientific">Sinocyclocheilus rhinocerous</name>
    <dbReference type="NCBI Taxonomy" id="307959"/>
    <lineage>
        <taxon>Eukaryota</taxon>
        <taxon>Metazoa</taxon>
        <taxon>Chordata</taxon>
        <taxon>Craniata</taxon>
        <taxon>Vertebrata</taxon>
        <taxon>Euteleostomi</taxon>
        <taxon>Actinopterygii</taxon>
        <taxon>Neopterygii</taxon>
        <taxon>Teleostei</taxon>
        <taxon>Ostariophysi</taxon>
        <taxon>Cypriniformes</taxon>
        <taxon>Cyprinidae</taxon>
        <taxon>Cyprininae</taxon>
        <taxon>Sinocyclocheilus</taxon>
    </lineage>
</organism>
<feature type="compositionally biased region" description="Basic and acidic residues" evidence="11">
    <location>
        <begin position="1216"/>
        <end position="1228"/>
    </location>
</feature>
<feature type="domain" description="Ig-like" evidence="13">
    <location>
        <begin position="1771"/>
        <end position="1864"/>
    </location>
</feature>
<dbReference type="PROSITE" id="PS50835">
    <property type="entry name" value="IG_LIKE"/>
    <property type="match status" value="12"/>
</dbReference>
<feature type="region of interest" description="Disordered" evidence="11">
    <location>
        <begin position="722"/>
        <end position="747"/>
    </location>
</feature>
<proteinExistence type="predicted"/>
<dbReference type="Proteomes" id="UP000472270">
    <property type="component" value="Unassembled WGS sequence"/>
</dbReference>
<dbReference type="InterPro" id="IPR013783">
    <property type="entry name" value="Ig-like_fold"/>
</dbReference>
<evidence type="ECO:0000256" key="4">
    <source>
        <dbReference type="ARBA" id="ARBA00022729"/>
    </source>
</evidence>
<evidence type="ECO:0000259" key="13">
    <source>
        <dbReference type="PROSITE" id="PS50835"/>
    </source>
</evidence>
<dbReference type="Pfam" id="PF13855">
    <property type="entry name" value="LRR_8"/>
    <property type="match status" value="2"/>
</dbReference>
<dbReference type="PANTHER" id="PTHR45842:SF4">
    <property type="entry name" value="MATRIX-REMODELING-ASSOCIATED PROTEIN 5"/>
    <property type="match status" value="1"/>
</dbReference>
<feature type="domain" description="Ig-like" evidence="13">
    <location>
        <begin position="1574"/>
        <end position="1663"/>
    </location>
</feature>
<dbReference type="SMART" id="SM00082">
    <property type="entry name" value="LRRCT"/>
    <property type="match status" value="1"/>
</dbReference>
<evidence type="ECO:0000313" key="15">
    <source>
        <dbReference type="Proteomes" id="UP000472270"/>
    </source>
</evidence>
<dbReference type="SMART" id="SM00406">
    <property type="entry name" value="IGv"/>
    <property type="match status" value="3"/>
</dbReference>
<feature type="region of interest" description="Disordered" evidence="11">
    <location>
        <begin position="1158"/>
        <end position="1196"/>
    </location>
</feature>
<keyword evidence="9" id="KW-0325">Glycoprotein</keyword>
<feature type="region of interest" description="Disordered" evidence="11">
    <location>
        <begin position="1514"/>
        <end position="1544"/>
    </location>
</feature>
<accession>A0A673JCG9</accession>
<dbReference type="InterPro" id="IPR000483">
    <property type="entry name" value="Cys-rich_flank_reg_C"/>
</dbReference>
<feature type="chain" id="PRO_5025519789" evidence="12">
    <location>
        <begin position="27"/>
        <end position="2570"/>
    </location>
</feature>
<evidence type="ECO:0000256" key="7">
    <source>
        <dbReference type="ARBA" id="ARBA00023136"/>
    </source>
</evidence>
<feature type="region of interest" description="Disordered" evidence="11">
    <location>
        <begin position="1258"/>
        <end position="1301"/>
    </location>
</feature>
<name>A0A673JCG9_9TELE</name>
<dbReference type="FunFam" id="2.60.40.10:FF:000621">
    <property type="entry name" value="Immunoglobulin superfamily member 10"/>
    <property type="match status" value="1"/>
</dbReference>
<keyword evidence="10" id="KW-0393">Immunoglobulin domain</keyword>
<dbReference type="Pfam" id="PF07679">
    <property type="entry name" value="I-set"/>
    <property type="match status" value="6"/>
</dbReference>
<dbReference type="InterPro" id="IPR003598">
    <property type="entry name" value="Ig_sub2"/>
</dbReference>
<feature type="compositionally biased region" description="Polar residues" evidence="11">
    <location>
        <begin position="1167"/>
        <end position="1183"/>
    </location>
</feature>
<dbReference type="InterPro" id="IPR013098">
    <property type="entry name" value="Ig_I-set"/>
</dbReference>
<dbReference type="FunFam" id="2.60.40.10:FF:001377">
    <property type="entry name" value="Matrix remodeling associated 5"/>
    <property type="match status" value="1"/>
</dbReference>
<keyword evidence="15" id="KW-1185">Reference proteome</keyword>
<reference evidence="14" key="2">
    <citation type="submission" date="2025-09" db="UniProtKB">
        <authorList>
            <consortium name="Ensembl"/>
        </authorList>
    </citation>
    <scope>IDENTIFICATION</scope>
</reference>
<dbReference type="SUPFAM" id="SSF48726">
    <property type="entry name" value="Immunoglobulin"/>
    <property type="match status" value="12"/>
</dbReference>
<feature type="signal peptide" evidence="12">
    <location>
        <begin position="1"/>
        <end position="26"/>
    </location>
</feature>
<dbReference type="SMART" id="SM00408">
    <property type="entry name" value="IGc2"/>
    <property type="match status" value="12"/>
</dbReference>
<feature type="compositionally biased region" description="Polar residues" evidence="11">
    <location>
        <begin position="1523"/>
        <end position="1535"/>
    </location>
</feature>
<keyword evidence="5" id="KW-0677">Repeat</keyword>
<dbReference type="SMART" id="SM00409">
    <property type="entry name" value="IG"/>
    <property type="match status" value="12"/>
</dbReference>
<protein>
    <submittedName>
        <fullName evidence="14">Matrix-remodeling-associated protein 5-like</fullName>
    </submittedName>
</protein>
<feature type="domain" description="Ig-like" evidence="13">
    <location>
        <begin position="2475"/>
        <end position="2568"/>
    </location>
</feature>
<feature type="domain" description="Ig-like" evidence="13">
    <location>
        <begin position="1970"/>
        <end position="2071"/>
    </location>
</feature>
<keyword evidence="3" id="KW-0812">Transmembrane</keyword>
<evidence type="ECO:0000256" key="3">
    <source>
        <dbReference type="ARBA" id="ARBA00022692"/>
    </source>
</evidence>
<keyword evidence="4 12" id="KW-0732">Signal</keyword>
<reference evidence="14" key="1">
    <citation type="submission" date="2025-08" db="UniProtKB">
        <authorList>
            <consortium name="Ensembl"/>
        </authorList>
    </citation>
    <scope>IDENTIFICATION</scope>
</reference>
<evidence type="ECO:0000256" key="12">
    <source>
        <dbReference type="SAM" id="SignalP"/>
    </source>
</evidence>
<dbReference type="InterPro" id="IPR036179">
    <property type="entry name" value="Ig-like_dom_sf"/>
</dbReference>
<dbReference type="Ensembl" id="ENSSRHT00000050794.1">
    <property type="protein sequence ID" value="ENSSRHP00000049392.1"/>
    <property type="gene ID" value="ENSSRHG00000024878.1"/>
</dbReference>
<dbReference type="Gene3D" id="3.80.10.10">
    <property type="entry name" value="Ribonuclease Inhibitor"/>
    <property type="match status" value="2"/>
</dbReference>
<evidence type="ECO:0000256" key="10">
    <source>
        <dbReference type="ARBA" id="ARBA00023319"/>
    </source>
</evidence>
<dbReference type="InterPro" id="IPR050467">
    <property type="entry name" value="LRFN"/>
</dbReference>
<dbReference type="InterPro" id="IPR001611">
    <property type="entry name" value="Leu-rich_rpt"/>
</dbReference>
<feature type="domain" description="Ig-like" evidence="13">
    <location>
        <begin position="2075"/>
        <end position="2174"/>
    </location>
</feature>
<feature type="domain" description="Ig-like" evidence="13">
    <location>
        <begin position="2380"/>
        <end position="2469"/>
    </location>
</feature>
<dbReference type="InterPro" id="IPR003591">
    <property type="entry name" value="Leu-rich_rpt_typical-subtyp"/>
</dbReference>
<evidence type="ECO:0000256" key="6">
    <source>
        <dbReference type="ARBA" id="ARBA00022989"/>
    </source>
</evidence>
<feature type="domain" description="Ig-like" evidence="13">
    <location>
        <begin position="2183"/>
        <end position="2279"/>
    </location>
</feature>
<feature type="domain" description="Ig-like" evidence="13">
    <location>
        <begin position="2285"/>
        <end position="2373"/>
    </location>
</feature>
<keyword evidence="7" id="KW-0472">Membrane</keyword>
<dbReference type="InterPro" id="IPR032675">
    <property type="entry name" value="LRR_dom_sf"/>
</dbReference>
<evidence type="ECO:0000256" key="1">
    <source>
        <dbReference type="ARBA" id="ARBA00004167"/>
    </source>
</evidence>
<evidence type="ECO:0000313" key="14">
    <source>
        <dbReference type="Ensembl" id="ENSSRHP00000049392.1"/>
    </source>
</evidence>
<evidence type="ECO:0000256" key="5">
    <source>
        <dbReference type="ARBA" id="ARBA00022737"/>
    </source>
</evidence>
<gene>
    <name evidence="14" type="primary">LOC107746637</name>
</gene>
<dbReference type="FunFam" id="2.60.40.10:FF:000076">
    <property type="entry name" value="Leucine-rich repeat and Ig domain-containing 4"/>
    <property type="match status" value="1"/>
</dbReference>
<feature type="domain" description="Ig-like" evidence="13">
    <location>
        <begin position="484"/>
        <end position="556"/>
    </location>
</feature>
<sequence>MPLQLLRLSAVLLMLVMVALPVVVRCCPRPCACQQPAEVHCTFRSLLTVPAGVPKQVERMNLGFNTIHRITYSSFAGLRKLELLLMHGNDVHQIPDGTFRDLISLQMLKLSYNKLKVISRQTFVGLWSLTRLHLDHNRLKFIHPNAFQGLTSLRLLQLEGNQLQQLHPATFSTFSILGHFPVSTLKHLYLSDNLLTTLSQRMLAGMPYLENLSLHGNPWTCDCRMRWFKDWNKNSPGVLKCKKDKAYPDGQLCPMCFSSKHLKKKQLQELEKPTCNSPIISTAHRAISPEDTESDLLTIDEFRQPLGNISLGLSDEHGHQVDLECLITEPRELTSIGWDYVNQYQISANVTLTLDLKCATDRSSYERLWRLIAYYSDVPAHLRREIMLSKEPYTSFRYRQDVEKDALYYTGVKANIAADPPWIMQSSMDLQLNRLQSTSKSVRLILSTYMTEVMENESIREQSRGWVVIESKNDTRTMQAAVVGSPAEINCSIQSSGNESVKWMLPNGSTLKTPYSNGDNRLSASNAGLLKIKSVDHSDSGVYYCIAQVSDDLTILPFRLTVEESSSPPPGGEGVTEPVTGFTGRPFFLPCVATGSPDAEIHWILPDGSIINKWVNISRIFVASNGSLIIRHSQLSDHGYYKCVAGNQHGMDTLARKFIISRPPGLLPLRKYSSSPQPAEGVSTQVLVTNNMESSGDNEPEEFLEKVLPRQVDLPNRRQVPSVGIRRGHPFRNSWRRPATPRRRVGSPVVDRVNTVESRRKISVSNNQIDPKRWASILAKVRSGGTSLKTTTPNYVQTSSNKIQESETAYTKQSEIANKIEGSSAEDTTTEGTRAPVKDVLYSVTMSQMPTEATEYNLDIRALDSEDSRHVVYQIAAPETDPNPDLFTVSTYITQPTVGPQKAHFTLGDSEVAEGVAVSTVWSTASYGTHLQENQSHTMDGGRVTEAIKKSDGEEDEERRVLQNPELVGGVYQGRMDHSLASTTAKTFTEPSTETAVYSFTEILTTIKQGPQTLRKHITQKKHNVSKIPLLLPVTPTTKPTSGHKATFTNSFNASSSRARNSSSLRRRNGGRGRKTNRIRSKTNSSKSSVYVTNVTPQPTSASIVEVTNWFSVITKTTASSQTKIETSSWAKSAGAKMNITVPLTDSQPPSLGKMTHEENTDPLYSGRNNKIHTSTSRENVSMTKDRHSSDSKPAQELKNTAIIPVSPSIFSNFGREQEKATIQKENKSNLFPHITNPPVKADINEWFTSIHTPAAKKFEETQQGKSTRDPSSIPTSDSSHAQLEELPGASPDKTNNQYNPTETENILSYKELEGRFSVRPFTSSSPNIQNEILTNNLEIQHGSATAATTIFEGAQQSSRVPTGSSKISPVLVLATTNPSRLPTGSIHNREDSSLSMNPWAPSENADLPPVTKENIIATTATTTALKSSTVHTHMFYPNTPTSASMLGELDNANHIPDSDKDIFVTPGKEIISKIELSRTNSRAGPPVTQFPYQLASVSEETVSQELEVDIHKKTTTKTATTQPLHSTSTVSSPKQKLPGRPGVQGRGSSLIHYATSGGPQQRPTAVPEGSGKPWIISTDIRSVTAHAETDAYLPCVAVGKPSPFLSWTKVSTGASVTQNTRVQRFEVFSNGTLIIHNVLPLDRGQYLCSAQNQYGEDKIVVNLIVLAEHPRVLQPRYSEVTAYLGETVQFECQSQGLPQPRITWVLPDREMVHSSGPTHANPENNVSVLPNGTLHMKSVSHMDRGIYKCIASNAAGADTISVRLTIAALPPIIQQSRHENVTLPEGSTAYLNCTARGAPPPSIGWITPDGMQLRPSQFINGRNLFVFPNGTLYVRSLFPTDAGRYECSVTNVVGTARRTIILTVRKSIIYSRAKITFSSPQKTDVVYGSRLYLDCIASGNPEPRIIWRTPSKKLVDAHYSYDQRIKVSANGTLSIVSVTEKDDGEYLCVVRNKFGDDVVPFKVIVLAKPAKIEQKTESDKKVMYGGILKVDCVSSGLPDPKIQWALPDGTMINSVMKSERNVGSRSRRYVVFDNGTLFFNEVGMREEGDYTCYAENQVGKDEMKVHVKVVADVPVIANKTNDVIRVLYGESISLQCSAKGEPTPLILWFSPTNRAITSGSDKYFIHDNGTLVIQKVQRFDGGNYIFIQKVQRFDGGNYICLARNSAGQDRKVTRVEILVSPPAINGLIGTTNSMRVSSVGDQRKLIDCETTGTPVPRVMWVLPENVVLPAPYYGSRMTVHRNGTLDIRSVRMTDAGQLACVARNEGGETRLVVQLDVTDILEKPKLKSPKMESLLLTVGRTINLNCSIDGSPTPQLTWILLNGSPLQSGAQFSKFLHKSNGTLVISNPALSEAGTYRCLGRNAAGMVERTVTLMPGHKPEINNRYNSPVSIMNGQSLHLHCLTNTDSVRLAWTLPSGMVLNRPQRAGRYAVLSNGTLSIQQASVHDRGSYTCRASNEYGSSLLTAPVIIIAYPPRITSGPAPATYAKRGVAVQLNCGAMGTPKAEVAWETPDRTRLIVSPQPRLIGNKYLHPQGSLIIQNPTIRDTGLYRCTARNVVGVDTKSTYLYVY</sequence>
<feature type="compositionally biased region" description="Basic residues" evidence="11">
    <location>
        <begin position="1065"/>
        <end position="1081"/>
    </location>
</feature>
<feature type="compositionally biased region" description="Basic and acidic residues" evidence="11">
    <location>
        <begin position="1258"/>
        <end position="1269"/>
    </location>
</feature>
<feature type="compositionally biased region" description="Polar residues" evidence="11">
    <location>
        <begin position="1270"/>
        <end position="1282"/>
    </location>
</feature>
<evidence type="ECO:0000256" key="8">
    <source>
        <dbReference type="ARBA" id="ARBA00023157"/>
    </source>
</evidence>
<dbReference type="GO" id="GO:0016020">
    <property type="term" value="C:membrane"/>
    <property type="evidence" value="ECO:0007669"/>
    <property type="project" value="UniProtKB-SubCell"/>
</dbReference>
<dbReference type="Pfam" id="PF13927">
    <property type="entry name" value="Ig_3"/>
    <property type="match status" value="6"/>
</dbReference>
<evidence type="ECO:0000256" key="9">
    <source>
        <dbReference type="ARBA" id="ARBA00023180"/>
    </source>
</evidence>
<evidence type="ECO:0000256" key="2">
    <source>
        <dbReference type="ARBA" id="ARBA00022614"/>
    </source>
</evidence>
<dbReference type="FunFam" id="3.80.10.10:FF:000103">
    <property type="entry name" value="Immunoglobulin superfamily member 10"/>
    <property type="match status" value="1"/>
</dbReference>
<dbReference type="InterPro" id="IPR007110">
    <property type="entry name" value="Ig-like_dom"/>
</dbReference>
<feature type="region of interest" description="Disordered" evidence="11">
    <location>
        <begin position="1033"/>
        <end position="1090"/>
    </location>
</feature>
<evidence type="ECO:0000256" key="11">
    <source>
        <dbReference type="SAM" id="MobiDB-lite"/>
    </source>
</evidence>
<feature type="region of interest" description="Disordered" evidence="11">
    <location>
        <begin position="1216"/>
        <end position="1237"/>
    </location>
</feature>
<keyword evidence="6" id="KW-1133">Transmembrane helix</keyword>
<keyword evidence="2" id="KW-0433">Leucine-rich repeat</keyword>
<feature type="domain" description="Ig-like" evidence="13">
    <location>
        <begin position="1671"/>
        <end position="1766"/>
    </location>
</feature>
<dbReference type="InterPro" id="IPR013106">
    <property type="entry name" value="Ig_V-set"/>
</dbReference>
<dbReference type="SMART" id="SM00369">
    <property type="entry name" value="LRR_TYP"/>
    <property type="match status" value="5"/>
</dbReference>
<dbReference type="Gene3D" id="2.60.40.10">
    <property type="entry name" value="Immunoglobulins"/>
    <property type="match status" value="12"/>
</dbReference>
<feature type="domain" description="Ig-like" evidence="13">
    <location>
        <begin position="570"/>
        <end position="661"/>
    </location>
</feature>
<dbReference type="InterPro" id="IPR003599">
    <property type="entry name" value="Ig_sub"/>
</dbReference>
<dbReference type="SUPFAM" id="SSF52058">
    <property type="entry name" value="L domain-like"/>
    <property type="match status" value="1"/>
</dbReference>
<feature type="compositionally biased region" description="Low complexity" evidence="11">
    <location>
        <begin position="1033"/>
        <end position="1064"/>
    </location>
</feature>